<dbReference type="Gene3D" id="3.50.50.60">
    <property type="entry name" value="FAD/NAD(P)-binding domain"/>
    <property type="match status" value="1"/>
</dbReference>
<evidence type="ECO:0000259" key="2">
    <source>
        <dbReference type="Pfam" id="PF01266"/>
    </source>
</evidence>
<dbReference type="PANTHER" id="PTHR13847">
    <property type="entry name" value="SARCOSINE DEHYDROGENASE-RELATED"/>
    <property type="match status" value="1"/>
</dbReference>
<organism evidence="3 4">
    <name type="scientific">Gemmatimonas phototrophica</name>
    <dbReference type="NCBI Taxonomy" id="1379270"/>
    <lineage>
        <taxon>Bacteria</taxon>
        <taxon>Pseudomonadati</taxon>
        <taxon>Gemmatimonadota</taxon>
        <taxon>Gemmatimonadia</taxon>
        <taxon>Gemmatimonadales</taxon>
        <taxon>Gemmatimonadaceae</taxon>
        <taxon>Gemmatimonas</taxon>
    </lineage>
</organism>
<dbReference type="KEGG" id="gph:GEMMAAP_16175"/>
<protein>
    <submittedName>
        <fullName evidence="3">FAD-dependent oxidoreductase</fullName>
    </submittedName>
</protein>
<dbReference type="InterPro" id="IPR006076">
    <property type="entry name" value="FAD-dep_OxRdtase"/>
</dbReference>
<reference evidence="3 4" key="2">
    <citation type="journal article" date="2016" name="Environ. Microbiol. Rep.">
        <title>Metagenomic evidence for the presence of phototrophic Gemmatimonadetes bacteria in diverse environments.</title>
        <authorList>
            <person name="Zeng Y."/>
            <person name="Baumbach J."/>
            <person name="Barbosa E.G."/>
            <person name="Azevedo V."/>
            <person name="Zhang C."/>
            <person name="Koblizek M."/>
        </authorList>
    </citation>
    <scope>NUCLEOTIDE SEQUENCE [LARGE SCALE GENOMIC DNA]</scope>
    <source>
        <strain evidence="3 4">AP64</strain>
    </source>
</reference>
<dbReference type="Proteomes" id="UP000076404">
    <property type="component" value="Chromosome"/>
</dbReference>
<dbReference type="RefSeq" id="WP_026848364.1">
    <property type="nucleotide sequence ID" value="NZ_CP011454.1"/>
</dbReference>
<feature type="domain" description="FAD dependent oxidoreductase" evidence="2">
    <location>
        <begin position="4"/>
        <end position="422"/>
    </location>
</feature>
<keyword evidence="1" id="KW-0560">Oxidoreductase</keyword>
<proteinExistence type="predicted"/>
<gene>
    <name evidence="3" type="ORF">GEMMAAP_16175</name>
</gene>
<dbReference type="Gene3D" id="3.30.9.10">
    <property type="entry name" value="D-Amino Acid Oxidase, subunit A, domain 2"/>
    <property type="match status" value="1"/>
</dbReference>
<dbReference type="eggNOG" id="COG0665">
    <property type="taxonomic scope" value="Bacteria"/>
</dbReference>
<dbReference type="SUPFAM" id="SSF51905">
    <property type="entry name" value="FAD/NAD(P)-binding domain"/>
    <property type="match status" value="1"/>
</dbReference>
<evidence type="ECO:0000256" key="1">
    <source>
        <dbReference type="ARBA" id="ARBA00023002"/>
    </source>
</evidence>
<reference evidence="3 4" key="1">
    <citation type="journal article" date="2014" name="Proc. Natl. Acad. Sci. U.S.A.">
        <title>Functional type 2 photosynthetic reaction centers found in the rare bacterial phylum Gemmatimonadetes.</title>
        <authorList>
            <person name="Zeng Y."/>
            <person name="Feng F."/>
            <person name="Medova H."/>
            <person name="Dean J."/>
            <person name="Koblizek M."/>
        </authorList>
    </citation>
    <scope>NUCLEOTIDE SEQUENCE [LARGE SCALE GENOMIC DNA]</scope>
    <source>
        <strain evidence="3 4">AP64</strain>
    </source>
</reference>
<keyword evidence="4" id="KW-1185">Reference proteome</keyword>
<accession>A0A143BPK6</accession>
<dbReference type="EMBL" id="CP011454">
    <property type="protein sequence ID" value="AMW06938.1"/>
    <property type="molecule type" value="Genomic_DNA"/>
</dbReference>
<dbReference type="STRING" id="1379270.GEMMAAP_16175"/>
<sequence>MRTDAVICGAGIAGIAVAHALSVTHGLRVLVVDDLAPLTLTSDKSTEAYRNWWPGPDDAMVQLINRSIDLLERWADASDNRFLLNRRGYLYTTTRAERAAEFEADAALASAQGAGDVRIYRSRQDAAAYVPSSHSGWRDHPAGADLFLDREAIRTHFPWLSPEICAVLHARRCGWFSGQQLGMMLLEQARDAGVELLSGRVTAVDYPEGRVAGVQVQGADGQTHAIATPVFVNAAGPYAKSVGELLGVTLPLFSEAHYKIAIEDPQGAVDRNTGLVILDDAQSLEWSAEEQAELAADDSTRWLTEPLPAGIHLRPEGYGRSTTVLMLWDYHSAHRFDTPEFPLPDDPFYPEVVLRGMTKLVPALAGYLERLPHAYVDGGYYTKTAENRPLIGPMGVPGAYVCAAFSGFGLMAAPAAAELLAQQIAGAAVPPLASSFLLARYDDPAYQAKLAQWGSTGQL</sequence>
<dbReference type="InterPro" id="IPR036188">
    <property type="entry name" value="FAD/NAD-bd_sf"/>
</dbReference>
<dbReference type="GO" id="GO:0016491">
    <property type="term" value="F:oxidoreductase activity"/>
    <property type="evidence" value="ECO:0007669"/>
    <property type="project" value="UniProtKB-KW"/>
</dbReference>
<name>A0A143BPK6_9BACT</name>
<dbReference type="GO" id="GO:0005737">
    <property type="term" value="C:cytoplasm"/>
    <property type="evidence" value="ECO:0007669"/>
    <property type="project" value="TreeGrafter"/>
</dbReference>
<dbReference type="OrthoDB" id="9772081at2"/>
<dbReference type="AlphaFoldDB" id="A0A143BPK6"/>
<dbReference type="Pfam" id="PF01266">
    <property type="entry name" value="DAO"/>
    <property type="match status" value="1"/>
</dbReference>
<evidence type="ECO:0000313" key="4">
    <source>
        <dbReference type="Proteomes" id="UP000076404"/>
    </source>
</evidence>
<evidence type="ECO:0000313" key="3">
    <source>
        <dbReference type="EMBL" id="AMW06938.1"/>
    </source>
</evidence>
<dbReference type="PANTHER" id="PTHR13847:SF287">
    <property type="entry name" value="FAD-DEPENDENT OXIDOREDUCTASE DOMAIN-CONTAINING PROTEIN 1"/>
    <property type="match status" value="1"/>
</dbReference>